<evidence type="ECO:0000256" key="1">
    <source>
        <dbReference type="SAM" id="Phobius"/>
    </source>
</evidence>
<keyword evidence="1" id="KW-0812">Transmembrane</keyword>
<comment type="caution">
    <text evidence="2">The sequence shown here is derived from an EMBL/GenBank/DDBJ whole genome shotgun (WGS) entry which is preliminary data.</text>
</comment>
<name>A0A2V3ZXN7_9BACT</name>
<proteinExistence type="predicted"/>
<reference evidence="2 3" key="1">
    <citation type="submission" date="2018-05" db="EMBL/GenBank/DDBJ databases">
        <title>Marinifilum breve JC075T sp. nov., a marine bacterium isolated from Yongle Blue Hole in the South China Sea.</title>
        <authorList>
            <person name="Fu T."/>
        </authorList>
    </citation>
    <scope>NUCLEOTIDE SEQUENCE [LARGE SCALE GENOMIC DNA]</scope>
    <source>
        <strain evidence="2 3">JC075</strain>
    </source>
</reference>
<evidence type="ECO:0000313" key="2">
    <source>
        <dbReference type="EMBL" id="PXY01178.1"/>
    </source>
</evidence>
<feature type="transmembrane region" description="Helical" evidence="1">
    <location>
        <begin position="78"/>
        <end position="95"/>
    </location>
</feature>
<keyword evidence="1" id="KW-1133">Transmembrane helix</keyword>
<keyword evidence="1" id="KW-0472">Membrane</keyword>
<organism evidence="2 3">
    <name type="scientific">Marinifilum breve</name>
    <dbReference type="NCBI Taxonomy" id="2184082"/>
    <lineage>
        <taxon>Bacteria</taxon>
        <taxon>Pseudomonadati</taxon>
        <taxon>Bacteroidota</taxon>
        <taxon>Bacteroidia</taxon>
        <taxon>Marinilabiliales</taxon>
        <taxon>Marinifilaceae</taxon>
    </lineage>
</organism>
<dbReference type="OrthoDB" id="2223488at2"/>
<evidence type="ECO:0000313" key="3">
    <source>
        <dbReference type="Proteomes" id="UP000248079"/>
    </source>
</evidence>
<gene>
    <name evidence="2" type="ORF">DF185_11045</name>
</gene>
<sequence length="134" mass="15356">MKITLKRPAERINRNVPYRIYLNGKKLTELKNGEEKELELDSVGELCAKISWCGSKSLSDLKEGDVVEVNGRVFYNRVLPFLPAIVPLLSVFAFMDGVGDFWKNVMLLLMTLLLIGLVVAISVFRKKWIKMRRI</sequence>
<dbReference type="EMBL" id="QFLI01000004">
    <property type="protein sequence ID" value="PXY01178.1"/>
    <property type="molecule type" value="Genomic_DNA"/>
</dbReference>
<dbReference type="AlphaFoldDB" id="A0A2V3ZXN7"/>
<protein>
    <submittedName>
        <fullName evidence="2">Uncharacterized protein</fullName>
    </submittedName>
</protein>
<keyword evidence="3" id="KW-1185">Reference proteome</keyword>
<dbReference type="Proteomes" id="UP000248079">
    <property type="component" value="Unassembled WGS sequence"/>
</dbReference>
<accession>A0A2V3ZXN7</accession>
<feature type="transmembrane region" description="Helical" evidence="1">
    <location>
        <begin position="101"/>
        <end position="124"/>
    </location>
</feature>
<dbReference type="RefSeq" id="WP_110360809.1">
    <property type="nucleotide sequence ID" value="NZ_QFLI01000004.1"/>
</dbReference>